<dbReference type="InterPro" id="IPR051358">
    <property type="entry name" value="TF_AMS/ICE1/BHLH6-like"/>
</dbReference>
<dbReference type="Pfam" id="PF22754">
    <property type="entry name" value="bHLH-TF_ACT-like_plant"/>
    <property type="match status" value="1"/>
</dbReference>
<dbReference type="OrthoDB" id="1917523at2759"/>
<keyword evidence="6" id="KW-1185">Reference proteome</keyword>
<proteinExistence type="predicted"/>
<reference evidence="5" key="1">
    <citation type="journal article" date="2022" name="Cell">
        <title>Repeat-based holocentromeres influence genome architecture and karyotype evolution.</title>
        <authorList>
            <person name="Hofstatter P.G."/>
            <person name="Thangavel G."/>
            <person name="Lux T."/>
            <person name="Neumann P."/>
            <person name="Vondrak T."/>
            <person name="Novak P."/>
            <person name="Zhang M."/>
            <person name="Costa L."/>
            <person name="Castellani M."/>
            <person name="Scott A."/>
            <person name="Toegelov H."/>
            <person name="Fuchs J."/>
            <person name="Mata-Sucre Y."/>
            <person name="Dias Y."/>
            <person name="Vanzela A.L.L."/>
            <person name="Huettel B."/>
            <person name="Almeida C.C.S."/>
            <person name="Simkova H."/>
            <person name="Souza G."/>
            <person name="Pedrosa-Harand A."/>
            <person name="Macas J."/>
            <person name="Mayer K.F.X."/>
            <person name="Houben A."/>
            <person name="Marques A."/>
        </authorList>
    </citation>
    <scope>NUCLEOTIDE SEQUENCE</scope>
    <source>
        <strain evidence="5">RhyBre1mFocal</strain>
    </source>
</reference>
<accession>A0A9Q0CJY6</accession>
<dbReference type="EMBL" id="JAMQYH010000003">
    <property type="protein sequence ID" value="KAJ1695372.1"/>
    <property type="molecule type" value="Genomic_DNA"/>
</dbReference>
<evidence type="ECO:0000256" key="3">
    <source>
        <dbReference type="SAM" id="Coils"/>
    </source>
</evidence>
<dbReference type="GO" id="GO:0043565">
    <property type="term" value="F:sequence-specific DNA binding"/>
    <property type="evidence" value="ECO:0007669"/>
    <property type="project" value="TreeGrafter"/>
</dbReference>
<protein>
    <recommendedName>
        <fullName evidence="4">Plant bHLH transcription factor ACT-like domain-containing protein</fullName>
    </recommendedName>
</protein>
<evidence type="ECO:0000256" key="1">
    <source>
        <dbReference type="ARBA" id="ARBA00004123"/>
    </source>
</evidence>
<keyword evidence="3" id="KW-0175">Coiled coil</keyword>
<evidence type="ECO:0000256" key="2">
    <source>
        <dbReference type="ARBA" id="ARBA00023242"/>
    </source>
</evidence>
<gene>
    <name evidence="5" type="ORF">LUZ63_012070</name>
</gene>
<comment type="caution">
    <text evidence="5">The sequence shown here is derived from an EMBL/GenBank/DDBJ whole genome shotgun (WGS) entry which is preliminary data.</text>
</comment>
<evidence type="ECO:0000313" key="5">
    <source>
        <dbReference type="EMBL" id="KAJ1695372.1"/>
    </source>
</evidence>
<dbReference type="GO" id="GO:0003700">
    <property type="term" value="F:DNA-binding transcription factor activity"/>
    <property type="evidence" value="ECO:0007669"/>
    <property type="project" value="TreeGrafter"/>
</dbReference>
<sequence>MWISYKWQEILPFSSSSINSSIHQIVSTYMRVSVVSVRQIVRERERERKMVSREKKIKAGLHDKLQLLRSLTKSNALNETSIVLDASRYIKELKQKVIKLNRELAESQSIISDNQSPLVTVDTLENGFLINVFLNKTNPGLLVSILETFEELGLSVMEASASCADSFCLEAFGGENQAGDLDAYVVKEAVLQAIRNCDED</sequence>
<feature type="coiled-coil region" evidence="3">
    <location>
        <begin position="83"/>
        <end position="110"/>
    </location>
</feature>
<dbReference type="AlphaFoldDB" id="A0A9Q0CJY6"/>
<dbReference type="Proteomes" id="UP001151287">
    <property type="component" value="Unassembled WGS sequence"/>
</dbReference>
<dbReference type="PANTHER" id="PTHR31945:SF5">
    <property type="entry name" value="TRANSCRIPTION FACTOR SCREAM-LIKE PROTEIN"/>
    <property type="match status" value="1"/>
</dbReference>
<evidence type="ECO:0000313" key="6">
    <source>
        <dbReference type="Proteomes" id="UP001151287"/>
    </source>
</evidence>
<dbReference type="PANTHER" id="PTHR31945">
    <property type="entry name" value="TRANSCRIPTION FACTOR SCREAM2-RELATED"/>
    <property type="match status" value="1"/>
</dbReference>
<evidence type="ECO:0000259" key="4">
    <source>
        <dbReference type="Pfam" id="PF22754"/>
    </source>
</evidence>
<keyword evidence="2" id="KW-0539">Nucleus</keyword>
<dbReference type="InterPro" id="IPR054502">
    <property type="entry name" value="bHLH-TF_ACT-like_plant"/>
</dbReference>
<organism evidence="5 6">
    <name type="scientific">Rhynchospora breviuscula</name>
    <dbReference type="NCBI Taxonomy" id="2022672"/>
    <lineage>
        <taxon>Eukaryota</taxon>
        <taxon>Viridiplantae</taxon>
        <taxon>Streptophyta</taxon>
        <taxon>Embryophyta</taxon>
        <taxon>Tracheophyta</taxon>
        <taxon>Spermatophyta</taxon>
        <taxon>Magnoliopsida</taxon>
        <taxon>Liliopsida</taxon>
        <taxon>Poales</taxon>
        <taxon>Cyperaceae</taxon>
        <taxon>Cyperoideae</taxon>
        <taxon>Rhynchosporeae</taxon>
        <taxon>Rhynchospora</taxon>
    </lineage>
</organism>
<feature type="domain" description="Plant bHLH transcription factor ACT-like" evidence="4">
    <location>
        <begin position="119"/>
        <end position="195"/>
    </location>
</feature>
<name>A0A9Q0CJY6_9POAL</name>
<dbReference type="GO" id="GO:0005634">
    <property type="term" value="C:nucleus"/>
    <property type="evidence" value="ECO:0007669"/>
    <property type="project" value="UniProtKB-SubCell"/>
</dbReference>
<comment type="subcellular location">
    <subcellularLocation>
        <location evidence="1">Nucleus</location>
    </subcellularLocation>
</comment>